<organism evidence="2 3">
    <name type="scientific">Panacibacter microcysteis</name>
    <dbReference type="NCBI Taxonomy" id="2793269"/>
    <lineage>
        <taxon>Bacteria</taxon>
        <taxon>Pseudomonadati</taxon>
        <taxon>Bacteroidota</taxon>
        <taxon>Chitinophagia</taxon>
        <taxon>Chitinophagales</taxon>
        <taxon>Chitinophagaceae</taxon>
        <taxon>Panacibacter</taxon>
    </lineage>
</organism>
<name>A0A931E7G9_9BACT</name>
<reference evidence="2" key="1">
    <citation type="submission" date="2020-11" db="EMBL/GenBank/DDBJ databases">
        <title>Bacterial whole genome sequence for Panacibacter sp. DH6.</title>
        <authorList>
            <person name="Le V."/>
            <person name="Ko S."/>
            <person name="Ahn C.-Y."/>
            <person name="Oh H.-M."/>
        </authorList>
    </citation>
    <scope>NUCLEOTIDE SEQUENCE</scope>
    <source>
        <strain evidence="2">DH6</strain>
    </source>
</reference>
<proteinExistence type="predicted"/>
<keyword evidence="3" id="KW-1185">Reference proteome</keyword>
<accession>A0A931E7G9</accession>
<evidence type="ECO:0000256" key="1">
    <source>
        <dbReference type="SAM" id="Coils"/>
    </source>
</evidence>
<keyword evidence="1" id="KW-0175">Coiled coil</keyword>
<gene>
    <name evidence="2" type="ORF">I5907_10060</name>
</gene>
<dbReference type="RefSeq" id="WP_196990585.1">
    <property type="nucleotide sequence ID" value="NZ_JADWYR010000001.1"/>
</dbReference>
<dbReference type="AlphaFoldDB" id="A0A931E7G9"/>
<dbReference type="EMBL" id="JADWYR010000001">
    <property type="protein sequence ID" value="MBG9376579.1"/>
    <property type="molecule type" value="Genomic_DNA"/>
</dbReference>
<feature type="coiled-coil region" evidence="1">
    <location>
        <begin position="2"/>
        <end position="43"/>
    </location>
</feature>
<protein>
    <submittedName>
        <fullName evidence="2">Uncharacterized protein</fullName>
    </submittedName>
</protein>
<dbReference type="Proteomes" id="UP000628448">
    <property type="component" value="Unassembled WGS sequence"/>
</dbReference>
<sequence length="96" mass="11016">MDQQLDIQLKNLQTKLQSLLKQNQLLQKQAAGLQKENTSLKIALEERDDSIARLRQQVDVSQLNTAGLSDKEKLELRKRIDVYLAEIDKCLALINE</sequence>
<evidence type="ECO:0000313" key="2">
    <source>
        <dbReference type="EMBL" id="MBG9376579.1"/>
    </source>
</evidence>
<comment type="caution">
    <text evidence="2">The sequence shown here is derived from an EMBL/GenBank/DDBJ whole genome shotgun (WGS) entry which is preliminary data.</text>
</comment>
<evidence type="ECO:0000313" key="3">
    <source>
        <dbReference type="Proteomes" id="UP000628448"/>
    </source>
</evidence>